<evidence type="ECO:0008006" key="4">
    <source>
        <dbReference type="Google" id="ProtNLM"/>
    </source>
</evidence>
<dbReference type="Gene3D" id="1.20.120.1630">
    <property type="match status" value="1"/>
</dbReference>
<comment type="caution">
    <text evidence="2">The sequence shown here is derived from an EMBL/GenBank/DDBJ whole genome shotgun (WGS) entry which is preliminary data.</text>
</comment>
<organism evidence="2 3">
    <name type="scientific">Cyclotella cryptica</name>
    <dbReference type="NCBI Taxonomy" id="29204"/>
    <lineage>
        <taxon>Eukaryota</taxon>
        <taxon>Sar</taxon>
        <taxon>Stramenopiles</taxon>
        <taxon>Ochrophyta</taxon>
        <taxon>Bacillariophyta</taxon>
        <taxon>Coscinodiscophyceae</taxon>
        <taxon>Thalassiosirophycidae</taxon>
        <taxon>Stephanodiscales</taxon>
        <taxon>Stephanodiscaceae</taxon>
        <taxon>Cyclotella</taxon>
    </lineage>
</organism>
<sequence length="305" mass="35181">MSSQYFVFGIAAAITIGVQSIGFTLAYALRTEIFYDRTKEGDARFDEVLGKKGGRMKPLTFFVYWMAQAFWVYLISMPLLFINSSSVKQSDFAAYDIAFATLFGCGVLVEIVADIQKAWWVRSGRPGHFCSVGVWSFSRHPNYFGEIFQWWCLWAFAQSSSESNRSYADPLWWACIVSPLFTMHILLNMKPTGLCNAEGENLQRYYDKCPEHYSAYRNSTSILIPMIGYRHVPMLLKRTIFLTSRSTSTSQRRITQARRKIVGSNQIKTVFDPEYERYINLKVMIALVYLCPEDFEATDDESEEY</sequence>
<name>A0ABD3PAM0_9STRA</name>
<evidence type="ECO:0000313" key="2">
    <source>
        <dbReference type="EMBL" id="KAL3785138.1"/>
    </source>
</evidence>
<dbReference type="EMBL" id="JABMIG020000220">
    <property type="protein sequence ID" value="KAL3785138.1"/>
    <property type="molecule type" value="Genomic_DNA"/>
</dbReference>
<protein>
    <recommendedName>
        <fullName evidence="4">Steroid 5-alpha reductase C-terminal domain-containing protein</fullName>
    </recommendedName>
</protein>
<dbReference type="AlphaFoldDB" id="A0ABD3PAM0"/>
<keyword evidence="1" id="KW-1133">Transmembrane helix</keyword>
<keyword evidence="1" id="KW-0472">Membrane</keyword>
<reference evidence="2 3" key="1">
    <citation type="journal article" date="2020" name="G3 (Bethesda)">
        <title>Improved Reference Genome for Cyclotella cryptica CCMP332, a Model for Cell Wall Morphogenesis, Salinity Adaptation, and Lipid Production in Diatoms (Bacillariophyta).</title>
        <authorList>
            <person name="Roberts W.R."/>
            <person name="Downey K.M."/>
            <person name="Ruck E.C."/>
            <person name="Traller J.C."/>
            <person name="Alverson A.J."/>
        </authorList>
    </citation>
    <scope>NUCLEOTIDE SEQUENCE [LARGE SCALE GENOMIC DNA]</scope>
    <source>
        <strain evidence="2 3">CCMP332</strain>
    </source>
</reference>
<keyword evidence="3" id="KW-1185">Reference proteome</keyword>
<accession>A0ABD3PAM0</accession>
<dbReference type="PANTHER" id="PTHR32251:SF15">
    <property type="entry name" value="3-OXO-5-ALPHA-STEROID 4-DEHYDROGENASE (DUF1295)"/>
    <property type="match status" value="1"/>
</dbReference>
<feature type="transmembrane region" description="Helical" evidence="1">
    <location>
        <begin position="61"/>
        <end position="81"/>
    </location>
</feature>
<feature type="transmembrane region" description="Helical" evidence="1">
    <location>
        <begin position="93"/>
        <end position="113"/>
    </location>
</feature>
<feature type="transmembrane region" description="Helical" evidence="1">
    <location>
        <begin position="6"/>
        <end position="29"/>
    </location>
</feature>
<gene>
    <name evidence="2" type="ORF">HJC23_013297</name>
</gene>
<evidence type="ECO:0000256" key="1">
    <source>
        <dbReference type="SAM" id="Phobius"/>
    </source>
</evidence>
<dbReference type="Pfam" id="PF06966">
    <property type="entry name" value="DUF1295"/>
    <property type="match status" value="1"/>
</dbReference>
<dbReference type="PANTHER" id="PTHR32251">
    <property type="entry name" value="3-OXO-5-ALPHA-STEROID 4-DEHYDROGENASE"/>
    <property type="match status" value="1"/>
</dbReference>
<proteinExistence type="predicted"/>
<dbReference type="Proteomes" id="UP001516023">
    <property type="component" value="Unassembled WGS sequence"/>
</dbReference>
<dbReference type="InterPro" id="IPR010721">
    <property type="entry name" value="UstE-like"/>
</dbReference>
<keyword evidence="1" id="KW-0812">Transmembrane</keyword>
<evidence type="ECO:0000313" key="3">
    <source>
        <dbReference type="Proteomes" id="UP001516023"/>
    </source>
</evidence>